<proteinExistence type="predicted"/>
<dbReference type="EMBL" id="FTMP01000003">
    <property type="protein sequence ID" value="SIQ38049.1"/>
    <property type="molecule type" value="Genomic_DNA"/>
</dbReference>
<dbReference type="Gene3D" id="1.10.3210.10">
    <property type="entry name" value="Hypothetical protein af1432"/>
    <property type="match status" value="1"/>
</dbReference>
<dbReference type="RefSeq" id="WP_076426386.1">
    <property type="nucleotide sequence ID" value="NZ_FTMP01000003.1"/>
</dbReference>
<reference evidence="1 2" key="1">
    <citation type="submission" date="2017-01" db="EMBL/GenBank/DDBJ databases">
        <authorList>
            <person name="Mah S.A."/>
            <person name="Swanson W.J."/>
            <person name="Moy G.W."/>
            <person name="Vacquier V.D."/>
        </authorList>
    </citation>
    <scope>NUCLEOTIDE SEQUENCE [LARGE SCALE GENOMIC DNA]</scope>
    <source>
        <strain evidence="1 2">RU36E</strain>
    </source>
</reference>
<evidence type="ECO:0000313" key="1">
    <source>
        <dbReference type="EMBL" id="SIQ38049.1"/>
    </source>
</evidence>
<evidence type="ECO:0000313" key="2">
    <source>
        <dbReference type="Proteomes" id="UP000185841"/>
    </source>
</evidence>
<accession>A0A1N6SAF9</accession>
<name>A0A1N6SAF9_AQUAC</name>
<dbReference type="AlphaFoldDB" id="A0A1N6SAF9"/>
<protein>
    <recommendedName>
        <fullName evidence="3">Phosphohydrolase</fullName>
    </recommendedName>
</protein>
<gene>
    <name evidence="1" type="ORF">SAMN05878282_103441</name>
</gene>
<organism evidence="1 2">
    <name type="scientific">Aquipseudomonas alcaligenes</name>
    <name type="common">Pseudomonas alcaligenes</name>
    <dbReference type="NCBI Taxonomy" id="43263"/>
    <lineage>
        <taxon>Bacteria</taxon>
        <taxon>Pseudomonadati</taxon>
        <taxon>Pseudomonadota</taxon>
        <taxon>Gammaproteobacteria</taxon>
        <taxon>Pseudomonadales</taxon>
        <taxon>Pseudomonadaceae</taxon>
        <taxon>Aquipseudomonas</taxon>
    </lineage>
</organism>
<sequence>MSWILTISARKFDLLNPTAAMVRTSDIVHALSLVCRFTGHCAYHYSVAQHSLLVASILEREGCSPEEQLVGLLHDASEAYVNDLTRPLKLLLVEAARQRNELWQSILAEHCPGQENQGIALKAAIRHLLPNEQGQGLSALIDIYQQIEGRVWFAICEHFAIDPDLPASVKRADMVALATEKRDLLPENSEPWQCLEGLEPMPFRVARTDYEEVRIMFHRRLLELLSTTHRGRAVA</sequence>
<evidence type="ECO:0008006" key="3">
    <source>
        <dbReference type="Google" id="ProtNLM"/>
    </source>
</evidence>
<dbReference type="Proteomes" id="UP000185841">
    <property type="component" value="Unassembled WGS sequence"/>
</dbReference>
<dbReference type="SUPFAM" id="SSF109604">
    <property type="entry name" value="HD-domain/PDEase-like"/>
    <property type="match status" value="1"/>
</dbReference>